<reference evidence="9 10" key="1">
    <citation type="submission" date="2021-01" db="EMBL/GenBank/DDBJ databases">
        <title>Genomic Encyclopedia of Type Strains, Phase IV (KMG-IV): sequencing the most valuable type-strain genomes for metagenomic binning, comparative biology and taxonomic classification.</title>
        <authorList>
            <person name="Goeker M."/>
        </authorList>
    </citation>
    <scope>NUCLEOTIDE SEQUENCE [LARGE SCALE GENOMIC DNA]</scope>
    <source>
        <strain evidence="9 10">DSM 25890</strain>
    </source>
</reference>
<organism evidence="9 10">
    <name type="scientific">Alkaliphilus hydrothermalis</name>
    <dbReference type="NCBI Taxonomy" id="1482730"/>
    <lineage>
        <taxon>Bacteria</taxon>
        <taxon>Bacillati</taxon>
        <taxon>Bacillota</taxon>
        <taxon>Clostridia</taxon>
        <taxon>Peptostreptococcales</taxon>
        <taxon>Natronincolaceae</taxon>
        <taxon>Alkaliphilus</taxon>
    </lineage>
</organism>
<evidence type="ECO:0000256" key="1">
    <source>
        <dbReference type="ARBA" id="ARBA00004651"/>
    </source>
</evidence>
<feature type="transmembrane region" description="Helical" evidence="8">
    <location>
        <begin position="191"/>
        <end position="214"/>
    </location>
</feature>
<evidence type="ECO:0000256" key="6">
    <source>
        <dbReference type="ARBA" id="ARBA00022989"/>
    </source>
</evidence>
<keyword evidence="3" id="KW-1003">Cell membrane</keyword>
<comment type="caution">
    <text evidence="9">The sequence shown here is derived from an EMBL/GenBank/DDBJ whole genome shotgun (WGS) entry which is preliminary data.</text>
</comment>
<name>A0ABS2NQB8_9FIRM</name>
<dbReference type="Proteomes" id="UP001314796">
    <property type="component" value="Unassembled WGS sequence"/>
</dbReference>
<feature type="transmembrane region" description="Helical" evidence="8">
    <location>
        <begin position="12"/>
        <end position="29"/>
    </location>
</feature>
<dbReference type="Pfam" id="PF02535">
    <property type="entry name" value="Zip"/>
    <property type="match status" value="1"/>
</dbReference>
<keyword evidence="5" id="KW-0862">Zinc</keyword>
<evidence type="ECO:0000256" key="3">
    <source>
        <dbReference type="ARBA" id="ARBA00022475"/>
    </source>
</evidence>
<dbReference type="PANTHER" id="PTHR11040:SF211">
    <property type="entry name" value="ZINC TRANSPORTER ZIP11"/>
    <property type="match status" value="1"/>
</dbReference>
<evidence type="ECO:0000256" key="5">
    <source>
        <dbReference type="ARBA" id="ARBA00022833"/>
    </source>
</evidence>
<dbReference type="PANTHER" id="PTHR11040">
    <property type="entry name" value="ZINC/IRON TRANSPORTER"/>
    <property type="match status" value="1"/>
</dbReference>
<evidence type="ECO:0000313" key="10">
    <source>
        <dbReference type="Proteomes" id="UP001314796"/>
    </source>
</evidence>
<sequence>MSELLRTTLVGFFVGIVGTGVGGAMAFFLNKPSNKFLSSIIGMSSGLMMAIVTFELLPEAFLLGGVTATVLGLGAGALMASVLDSIISGFSRRRKGGGNGYIKTGILIGVGIALHNFPEGLAIGSGFVAQERLGIGLAIVIALHNMPEGIAMVTPMRVGGVRKMRAFLITLLAGAPMGAGAYLGALIGKFAFGFIGVCLAFAGGTMLYITFGELLPRGKELHKGKVSTYFAIMGFMLGIIISKRF</sequence>
<protein>
    <submittedName>
        <fullName evidence="9">ZIP family zinc transporter</fullName>
    </submittedName>
</protein>
<proteinExistence type="inferred from homology"/>
<comment type="similarity">
    <text evidence="2">Belongs to the ZIP transporter (TC 2.A.5) family.</text>
</comment>
<accession>A0ABS2NQB8</accession>
<feature type="transmembrane region" description="Helical" evidence="8">
    <location>
        <begin position="226"/>
        <end position="242"/>
    </location>
</feature>
<feature type="transmembrane region" description="Helical" evidence="8">
    <location>
        <begin position="133"/>
        <end position="154"/>
    </location>
</feature>
<feature type="transmembrane region" description="Helical" evidence="8">
    <location>
        <begin position="36"/>
        <end position="54"/>
    </location>
</feature>
<dbReference type="InterPro" id="IPR003689">
    <property type="entry name" value="ZIP"/>
</dbReference>
<evidence type="ECO:0000313" key="9">
    <source>
        <dbReference type="EMBL" id="MBM7615109.1"/>
    </source>
</evidence>
<evidence type="ECO:0000256" key="4">
    <source>
        <dbReference type="ARBA" id="ARBA00022692"/>
    </source>
</evidence>
<keyword evidence="4 8" id="KW-0812">Transmembrane</keyword>
<gene>
    <name evidence="9" type="ORF">JOC73_001671</name>
</gene>
<feature type="transmembrane region" description="Helical" evidence="8">
    <location>
        <begin position="104"/>
        <end position="127"/>
    </location>
</feature>
<evidence type="ECO:0000256" key="2">
    <source>
        <dbReference type="ARBA" id="ARBA00006939"/>
    </source>
</evidence>
<comment type="subcellular location">
    <subcellularLocation>
        <location evidence="1">Cell membrane</location>
        <topology evidence="1">Multi-pass membrane protein</topology>
    </subcellularLocation>
</comment>
<keyword evidence="7 8" id="KW-0472">Membrane</keyword>
<evidence type="ECO:0000256" key="8">
    <source>
        <dbReference type="SAM" id="Phobius"/>
    </source>
</evidence>
<keyword evidence="10" id="KW-1185">Reference proteome</keyword>
<keyword evidence="6 8" id="KW-1133">Transmembrane helix</keyword>
<feature type="transmembrane region" description="Helical" evidence="8">
    <location>
        <begin position="166"/>
        <end position="185"/>
    </location>
</feature>
<feature type="transmembrane region" description="Helical" evidence="8">
    <location>
        <begin position="60"/>
        <end position="83"/>
    </location>
</feature>
<dbReference type="EMBL" id="JAFBEE010000009">
    <property type="protein sequence ID" value="MBM7615109.1"/>
    <property type="molecule type" value="Genomic_DNA"/>
</dbReference>
<evidence type="ECO:0000256" key="7">
    <source>
        <dbReference type="ARBA" id="ARBA00023136"/>
    </source>
</evidence>
<dbReference type="RefSeq" id="WP_243427895.1">
    <property type="nucleotide sequence ID" value="NZ_JAFBEE010000009.1"/>
</dbReference>